<sequence length="159" mass="17438">MVNLTEALEPIAAWFRSLGIPDIIVHWGHPAMMGIVIFVMGSFVGFTGWRGRLAEDKEVAIQSRSAHRKIAPWMFLFMALGYTGGVLSLVMQRQPILESSHFWTGSILLLLLFINGAISFSGFAGNKSSLRMLHAYLGSTALCLMVVHALLGIQLGTSF</sequence>
<keyword evidence="1" id="KW-0812">Transmembrane</keyword>
<dbReference type="Proteomes" id="UP000029738">
    <property type="component" value="Unassembled WGS sequence"/>
</dbReference>
<keyword evidence="1" id="KW-1133">Transmembrane helix</keyword>
<evidence type="ECO:0000313" key="4">
    <source>
        <dbReference type="Proteomes" id="UP000029738"/>
    </source>
</evidence>
<dbReference type="AlphaFoldDB" id="A0A0C1NG12"/>
<feature type="transmembrane region" description="Helical" evidence="1">
    <location>
        <begin position="102"/>
        <end position="123"/>
    </location>
</feature>
<evidence type="ECO:0000256" key="1">
    <source>
        <dbReference type="SAM" id="Phobius"/>
    </source>
</evidence>
<evidence type="ECO:0000313" key="2">
    <source>
        <dbReference type="EMBL" id="KAF3884779.1"/>
    </source>
</evidence>
<dbReference type="PANTHER" id="PTHR36738:SF1">
    <property type="entry name" value="EXPRESSED PROTEIN"/>
    <property type="match status" value="1"/>
</dbReference>
<accession>A0A0C1NG12</accession>
<dbReference type="OrthoDB" id="530812at2"/>
<organism evidence="3">
    <name type="scientific">Tolypothrix bouteillei VB521301</name>
    <dbReference type="NCBI Taxonomy" id="1479485"/>
    <lineage>
        <taxon>Bacteria</taxon>
        <taxon>Bacillati</taxon>
        <taxon>Cyanobacteriota</taxon>
        <taxon>Cyanophyceae</taxon>
        <taxon>Nostocales</taxon>
        <taxon>Tolypothrichaceae</taxon>
        <taxon>Tolypothrix</taxon>
    </lineage>
</organism>
<name>A0A0C1NG12_9CYAN</name>
<comment type="caution">
    <text evidence="3">The sequence shown here is derived from an EMBL/GenBank/DDBJ whole genome shotgun (WGS) entry which is preliminary data.</text>
</comment>
<proteinExistence type="predicted"/>
<keyword evidence="1" id="KW-0472">Membrane</keyword>
<dbReference type="STRING" id="1479485.DA73_0213110"/>
<dbReference type="Pfam" id="PF13301">
    <property type="entry name" value="DUF4079"/>
    <property type="match status" value="1"/>
</dbReference>
<reference evidence="2" key="2">
    <citation type="submission" date="2019-11" db="EMBL/GenBank/DDBJ databases">
        <title>Improved Assembly of Tolypothrix boutellei genome.</title>
        <authorList>
            <person name="Sarangi A.N."/>
            <person name="Mukherjee M."/>
            <person name="Ghosh S."/>
            <person name="Singh D."/>
            <person name="Das A."/>
            <person name="Kant S."/>
            <person name="Prusty A."/>
            <person name="Tripathy S."/>
        </authorList>
    </citation>
    <scope>NUCLEOTIDE SEQUENCE</scope>
    <source>
        <strain evidence="2">VB521301</strain>
    </source>
</reference>
<feature type="transmembrane region" description="Helical" evidence="1">
    <location>
        <begin position="31"/>
        <end position="49"/>
    </location>
</feature>
<dbReference type="EMBL" id="JHEG02000040">
    <property type="protein sequence ID" value="KIE11776.1"/>
    <property type="molecule type" value="Genomic_DNA"/>
</dbReference>
<gene>
    <name evidence="3" type="ORF">DA73_0213110</name>
    <name evidence="2" type="ORF">DA73_0400004400</name>
</gene>
<dbReference type="EMBL" id="JHEG04000001">
    <property type="protein sequence ID" value="KAF3884779.1"/>
    <property type="molecule type" value="Genomic_DNA"/>
</dbReference>
<dbReference type="InterPro" id="IPR025067">
    <property type="entry name" value="DUF4079"/>
</dbReference>
<dbReference type="PANTHER" id="PTHR36738">
    <property type="entry name" value="EXPRESSED PROTEIN"/>
    <property type="match status" value="1"/>
</dbReference>
<keyword evidence="4" id="KW-1185">Reference proteome</keyword>
<reference evidence="3" key="1">
    <citation type="journal article" date="2015" name="Genome Announc.">
        <title>Draft Genome Sequence of Tolypothrix boutellei Strain VB521301.</title>
        <authorList>
            <person name="Chandrababunaidu M.M."/>
            <person name="Singh D."/>
            <person name="Sen D."/>
            <person name="Bhan S."/>
            <person name="Das S."/>
            <person name="Gupta A."/>
            <person name="Adhikary S.P."/>
            <person name="Tripathy S."/>
        </authorList>
    </citation>
    <scope>NUCLEOTIDE SEQUENCE</scope>
    <source>
        <strain evidence="3">VB521301</strain>
    </source>
</reference>
<protein>
    <submittedName>
        <fullName evidence="2">DUF4079 domain-containing protein</fullName>
    </submittedName>
</protein>
<dbReference type="RefSeq" id="WP_038077874.1">
    <property type="nucleotide sequence ID" value="NZ_JHEG04000001.1"/>
</dbReference>
<feature type="transmembrane region" description="Helical" evidence="1">
    <location>
        <begin position="135"/>
        <end position="156"/>
    </location>
</feature>
<dbReference type="GO" id="GO:0016020">
    <property type="term" value="C:membrane"/>
    <property type="evidence" value="ECO:0007669"/>
    <property type="project" value="TreeGrafter"/>
</dbReference>
<evidence type="ECO:0000313" key="3">
    <source>
        <dbReference type="EMBL" id="KIE11776.1"/>
    </source>
</evidence>
<feature type="transmembrane region" description="Helical" evidence="1">
    <location>
        <begin position="70"/>
        <end position="90"/>
    </location>
</feature>